<dbReference type="EMBL" id="PDSK01000123">
    <property type="protein sequence ID" value="PIE31930.1"/>
    <property type="molecule type" value="Genomic_DNA"/>
</dbReference>
<accession>A0A2G6K990</accession>
<dbReference type="InterPro" id="IPR036086">
    <property type="entry name" value="ParB/Sulfiredoxin_sf"/>
</dbReference>
<dbReference type="SUPFAM" id="SSF110849">
    <property type="entry name" value="ParB/Sulfiredoxin"/>
    <property type="match status" value="1"/>
</dbReference>
<comment type="similarity">
    <text evidence="1">Belongs to the universal stress protein A family.</text>
</comment>
<dbReference type="Gene3D" id="3.90.1530.10">
    <property type="entry name" value="Conserved hypothetical protein from pyrococcus furiosus pfu- 392566-001, ParB domain"/>
    <property type="match status" value="1"/>
</dbReference>
<dbReference type="SUPFAM" id="SSF52402">
    <property type="entry name" value="Adenine nucleotide alpha hydrolases-like"/>
    <property type="match status" value="2"/>
</dbReference>
<evidence type="ECO:0000313" key="4">
    <source>
        <dbReference type="Proteomes" id="UP000230821"/>
    </source>
</evidence>
<comment type="caution">
    <text evidence="3">The sequence shown here is derived from an EMBL/GenBank/DDBJ whole genome shotgun (WGS) entry which is preliminary data.</text>
</comment>
<dbReference type="InterPro" id="IPR006016">
    <property type="entry name" value="UspA"/>
</dbReference>
<dbReference type="PRINTS" id="PR01438">
    <property type="entry name" value="UNVRSLSTRESS"/>
</dbReference>
<evidence type="ECO:0000259" key="2">
    <source>
        <dbReference type="Pfam" id="PF00582"/>
    </source>
</evidence>
<name>A0A2G6K990_9BACT</name>
<dbReference type="Pfam" id="PF00582">
    <property type="entry name" value="Usp"/>
    <property type="match status" value="1"/>
</dbReference>
<dbReference type="PANTHER" id="PTHR43010:SF1">
    <property type="entry name" value="USPA DOMAIN-CONTAINING PROTEIN"/>
    <property type="match status" value="1"/>
</dbReference>
<dbReference type="PANTHER" id="PTHR43010">
    <property type="entry name" value="UNIVERSAL STRESS PROTEIN SLR1230"/>
    <property type="match status" value="1"/>
</dbReference>
<dbReference type="AlphaFoldDB" id="A0A2G6K990"/>
<dbReference type="CDD" id="cd00293">
    <property type="entry name" value="USP-like"/>
    <property type="match status" value="2"/>
</dbReference>
<evidence type="ECO:0000313" key="3">
    <source>
        <dbReference type="EMBL" id="PIE31930.1"/>
    </source>
</evidence>
<evidence type="ECO:0000256" key="1">
    <source>
        <dbReference type="ARBA" id="ARBA00008791"/>
    </source>
</evidence>
<proteinExistence type="inferred from homology"/>
<dbReference type="Proteomes" id="UP000230821">
    <property type="component" value="Unassembled WGS sequence"/>
</dbReference>
<gene>
    <name evidence="3" type="ORF">CSA56_16920</name>
</gene>
<organism evidence="3 4">
    <name type="scientific">candidate division KSB3 bacterium</name>
    <dbReference type="NCBI Taxonomy" id="2044937"/>
    <lineage>
        <taxon>Bacteria</taxon>
        <taxon>candidate division KSB3</taxon>
    </lineage>
</organism>
<reference evidence="3 4" key="1">
    <citation type="submission" date="2017-10" db="EMBL/GenBank/DDBJ databases">
        <title>Novel microbial diversity and functional potential in the marine mammal oral microbiome.</title>
        <authorList>
            <person name="Dudek N.K."/>
            <person name="Sun C.L."/>
            <person name="Burstein D."/>
            <person name="Kantor R.S."/>
            <person name="Aliaga Goltsman D.S."/>
            <person name="Bik E.M."/>
            <person name="Thomas B.C."/>
            <person name="Banfield J.F."/>
            <person name="Relman D.A."/>
        </authorList>
    </citation>
    <scope>NUCLEOTIDE SEQUENCE [LARGE SCALE GENOMIC DNA]</scope>
    <source>
        <strain evidence="3">DOLJORAL78_47_16</strain>
    </source>
</reference>
<dbReference type="InterPro" id="IPR051688">
    <property type="entry name" value="USP_A"/>
</dbReference>
<dbReference type="InterPro" id="IPR006015">
    <property type="entry name" value="Universal_stress_UspA"/>
</dbReference>
<sequence>MERVRSGDVSLHDNDGSSYASFEYQAALQDFRRARRQASLEQIGSFLTGQSNELLSYEDVRKKLKVTGMSASRVETIPLDAIVGSVGRYKDFTRSFLPRNDSDQKRWAEVQSIATGMEGLPPIEVYQIGDVYFVLDGNHRVSVARQLGASSIEAYVTKIKTKVPISPDIQPDELTLKAEYAAFLAKTHLDVLRPHIDMSMSMAGRYRLLEEQIEEHRYFMAVAQKREIPYNEAVLNWYDTIYHPVTTLIRQYNILKDFPKRTETDLYLWISEYRAAIREGDVQYFEEHMTEILDKLPLVPDIELDKLILDVEYVDFLEQTQIEKLRPNADLRVTAPGKYNHLLKHIEVHRHFLGEKRQQEVSYEEAVTHWYDTVYLPIAAIIRRQGMLRDFRGRTEADLYLWIVQHRYDLEQNLGWKILPEKAAEDLVTNFSDTTERVISRIGEKVLVALTPDELEAGPPPGVWRKEDLGRLNDRLFGSFLVPVSGKEDEWSALEQALVTIGSGEKQYVYGLHVLPAGTSKTDGAAQAVLEEFNRRCQEAGVEGALTIQTGEIAKTVCTFARWADLVVLNLAHPPGKFPLKRMQSGFRMIIRRCSRPVLAVPKAYKARPFQRIFLAYDGSQKADEALFISAFMGAKWYLPLVVMTAEETDNPGSGTIQRAEEYLKRRNVKTTFIHEETGKVSDAILATVKAYECHLILMGGYGRSPMLEMVLGSTVDQVLRKSQVPVLICR</sequence>
<feature type="domain" description="UspA" evidence="2">
    <location>
        <begin position="610"/>
        <end position="731"/>
    </location>
</feature>
<dbReference type="Gene3D" id="3.40.50.12370">
    <property type="match status" value="1"/>
</dbReference>
<protein>
    <recommendedName>
        <fullName evidence="2">UspA domain-containing protein</fullName>
    </recommendedName>
</protein>